<dbReference type="InterPro" id="IPR011050">
    <property type="entry name" value="Pectin_lyase_fold/virulence"/>
</dbReference>
<dbReference type="InterPro" id="IPR043990">
    <property type="entry name" value="AC_1"/>
</dbReference>
<dbReference type="Pfam" id="PF13018">
    <property type="entry name" value="ESPR"/>
    <property type="match status" value="1"/>
</dbReference>
<dbReference type="NCBIfam" id="TIGR02601">
    <property type="entry name" value="autotrns_rpt"/>
    <property type="match status" value="6"/>
</dbReference>
<sequence>MNKVYSIIWNAALGIWVVVSELTRGKKKSSSRKTVAVLAASALSGATMMASAAQITATGERNISDDFQNGISAGVYQAPHDYGFLYENNTASQTLNISGAIPTINPGQSGVVESTTISELLRTGKITLQATSPGQDAKKITTAEELAEYVTYNQSATPSQSENFKVVDPAFPDGTETIKVYDTDVLSRFLTKSQIGDSVLNTYDATRSEIYKQFGIALATDGATANLNIGNDTLNVRDKANTIELLAKDSSLLEAQGANSQVNWQSDNYIKFNAAPVIPEKTFAGSAQTSVFGDDVTLMTYGYDADGKVIETGVRTFTITSTQELADFNDFLLGRSADAAENANGDKVSQIQLWLEAEEVTTVTAAQAKYAGYIDSLINSSKSSDELTWDYKVWTDGESHINNATAARGELHAIYANGAGTTGTLNKEAIIAVDGSINGVMKAIDGGVINNLGELNALRSSGGQSLAIGMLAQNAEATNRGTINSGLFIDKDGNQNVNSYGAFGMQGQGTSVITNEGTINQAITTDNFGTASAADPWSKDKPDTSLTLAIGMQLSGEAKGVNNGNINVVDGRKNGASYGEGTAFGVEVAGNATFTNSADAAIYLGRDASNLTQDVIMPGGASLSAGIMTKSAKEVINNGLITLGTGVRNAAGILIGNATGNVLNTGNIVINGNGDAGNNKNYGISVRDSGTENNQEIRNDGKINVNGTNNVGIHVSANNKNAEVTTSATGSIIVGGTGGINDRNYAIWAEGGAKGQAVVNVYSNITLDKAGNIGVHVRDNAIANVDSLSSPVFNNTDQIGYYLYGKDAAANIGQAVMNDNGQDRTTIFRIANGALLAGNTTPPGSQASSNLDLTLSGKNSVGVLATGAGSQVDTGEATFTVQGSDSAALVIEGGASGNISDKTTINLTGERTVAGVVDGQAHRLNGSAEGNATSTTLTSNAKITSEASGNEVIAYIARNLGNLILDSESSINLASINSIGVDIQKDGSLTNNSSSALHVSNGIGVRASGASAQIKKLGQVTVDDGTAGVLLTNGASLSITGNAGDAITTNGSADGIRLDTGAGKLAAKGVTISAKGTGAGIQNDANNTDITLNDVTINANDGAGIRTSVALNMKDGLNNILNVNGKGTGFAFEQRNGDAVTGNLTIDKGYTIEVLNSEGSGIRANTNGKVTTSADINVHNAAGGSAIIAKNVSALTNSGKIISASTTSPVIDASGDSSKAITNTGTLQAITDTAVAIQSGKGNDTIDISGGVTSGVINTGEGMDTFNWRSGTYAGEVNFAGTGGNNKANIGNVTLEKTRHIITAAGTGNALTFTDTKDAKIGTLVSDNLTTGTNIGTGWDSLTLSGSNADVRIVENLSLASKTIAVNNGATLRTGDHVEPTSTAASIGDYNVTTQGAGSRVIFDTQGDNTAAQIYNGTISGDGKFERAAGGTTVFTANNSYTGSTTIAQTGTLQLGSGGNTGEVSTESDIIDNGILAINRANDVLLNGVISGIGALQQIGGGITRLTGNNTYTGDTTVTNGTLLVNGDQSAARGATTVSGTSTLGGNGIIGGNVLMNDATTISAGDGGAGTLSINGNLQLGSKTTSAFELGQAYTPGGKLNDLINVTGDLQLDGTLDVTTSSGGNFGPGVYRIYNYGGTLNNQTLELGAVPDTQDKSNIFVQTSIDKQVNLVNANGVTLQFWDGATVNQSHGASGIEGNSKIDGGDGKWMAIGAQGDNNWTTATGEGNAPWAQKSFAVFTTKGGTVTVDNAAGEVNFSGAQFDADGYVVKGNALNAYATTESATHAGQTPGTGELMLRVGAGGAGQNYTATIESVIREASTNDKLTLVKTDLGRLILSGNNEYRGGTRIDSGTLQISSDNNLGQSGTDLAINNASTLQLGADLTSNRTIELGANDKAAVFDLNSHHFTPTGEITGDGKLKVTSSSSDAGSTLTLDRANSYKGDTEIAGTGNANNVTVNASKTGAFGSNESSTITVNNGATLNVSGADTRLQSLTMNIADSLLTLADTVTAARAKLNLTGTAKALLTNNATAGNATVSVAKDSTLALEENANGGNADVTNSGLMTFADQAMAENTVVKNLAGGLVDVSAVNSATSIGSLSGAGNVELGNKELSLGNLVLPEPDTISGIISGNDGSLVKIGNGTLILTGDNTYTGTTDVNEGVLLVNGNQSASTGQVTVKSGATLGGNGIIGGAVDVQDNGHITAGAAINSVGKLTTGSLTLSDNAQLDYQFGQAYTPGGAFNDLIDVNGSLTLDGKLNIETSPGGSFDVGVYRVINYTGTLTNNVMDIANAPEAADSLYVQTSVKNQVNLVNHAGLTLRFWDGTGGENGELKNNGVINGGDGIWQSSQGNDNWTTDESTPEGALNAPFTDAAFAVFQGEAGNVTVDNSKGDVIISGAQFATDGYRVGGEAITTDTANTLIRVGDGTIDGVNYTATIDSVIRGTGGLNKGDLGTLILTGNNTYSGGTTITSGTLQVAGDTNLGTAETGITFNGGTLKYGEAFDTARQVKLESGGGTFDTNGHDVSLLTEVEGNGQLTKTGKGSLTLTLDNTYTGGTTIEQGVLQLGTGGTIGSIEGDIVDNGVLNVNRADTLALSGNISGEGQLHQTGSGTTELQGQNSYSGATLITSGVLQAGDTNTLSAASHHYVVAGTTLNTQGYNQTVAGLSNGGDVSLIGQQPGTTLTVKGDYAGEKGTINMAAIQNGSGAGIADRLIIDGGKASGSTLLDVDGSGLGAPTVGDGIEVVTALNGATTTAQTSRDAFHLAAERMAAGAFEYQLHAGNAQGQGENWYLRSEYRPETMLYSGLASVVRQGDISLLGNMHQRMGDEVKPGLDEDNRAWARMIGYSGKTKLDDAAGTQTSSHTMGIQVGVDMYANESWKAGMYTSILDIDSNVKGSKTGSNGKGGNIDDNAFYVGGYATWFSGDGMYVDNVLQYGNHKSRLSASGNNGSYTVKGNTLTASTEVGKAFRLGASAWSLEPQAQLIYQYSDFDNSTLDGVTQTRVNMDTADSFTARLGVRLVADYDTNHGKFQPYGRVNVWQGLGSKDKTHFSNAVATTTLESSQQYSSTEVAAGLSWSIDRNLQVYGELGTQFSNGSNKSQVEAPVNASIGFKKSF</sequence>
<feature type="transmembrane region" description="Helical" evidence="3">
    <location>
        <begin position="35"/>
        <end position="55"/>
    </location>
</feature>
<dbReference type="Pfam" id="PF18883">
    <property type="entry name" value="AC_1"/>
    <property type="match status" value="1"/>
</dbReference>
<gene>
    <name evidence="5" type="ORF">DXF85_03890</name>
</gene>
<dbReference type="SUPFAM" id="SSF51126">
    <property type="entry name" value="Pectin lyase-like"/>
    <property type="match status" value="4"/>
</dbReference>
<accession>A0A6N6K8V4</accession>
<dbReference type="SMART" id="SM00869">
    <property type="entry name" value="Autotransporter"/>
    <property type="match status" value="1"/>
</dbReference>
<dbReference type="NCBIfam" id="TIGR01414">
    <property type="entry name" value="autotrans_barl"/>
    <property type="match status" value="1"/>
</dbReference>
<dbReference type="Gene3D" id="2.160.20.20">
    <property type="match status" value="1"/>
</dbReference>
<feature type="transmembrane region" description="Helical" evidence="3">
    <location>
        <begin position="6"/>
        <end position="23"/>
    </location>
</feature>
<dbReference type="CDD" id="cd01344">
    <property type="entry name" value="PL2_Passenger_AT"/>
    <property type="match status" value="1"/>
</dbReference>
<dbReference type="InterPro" id="IPR036709">
    <property type="entry name" value="Autotransporte_beta_dom_sf"/>
</dbReference>
<dbReference type="PROSITE" id="PS51208">
    <property type="entry name" value="AUTOTRANSPORTER"/>
    <property type="match status" value="1"/>
</dbReference>
<evidence type="ECO:0000259" key="4">
    <source>
        <dbReference type="PROSITE" id="PS51208"/>
    </source>
</evidence>
<dbReference type="InterPro" id="IPR005546">
    <property type="entry name" value="Autotransporte_beta"/>
</dbReference>
<dbReference type="GO" id="GO:0019867">
    <property type="term" value="C:outer membrane"/>
    <property type="evidence" value="ECO:0007669"/>
    <property type="project" value="InterPro"/>
</dbReference>
<evidence type="ECO:0000313" key="6">
    <source>
        <dbReference type="Proteomes" id="UP000468420"/>
    </source>
</evidence>
<name>A0A6N6K8V4_9ENTR</name>
<dbReference type="Gene3D" id="2.40.128.130">
    <property type="entry name" value="Autotransporter beta-domain"/>
    <property type="match status" value="1"/>
</dbReference>
<dbReference type="SUPFAM" id="SSF103515">
    <property type="entry name" value="Autotransporter"/>
    <property type="match status" value="1"/>
</dbReference>
<keyword evidence="3" id="KW-0472">Membrane</keyword>
<evidence type="ECO:0000313" key="5">
    <source>
        <dbReference type="EMBL" id="KAA1279934.1"/>
    </source>
</evidence>
<dbReference type="EMBL" id="QRDC01000003">
    <property type="protein sequence ID" value="KAA1279934.1"/>
    <property type="molecule type" value="Genomic_DNA"/>
</dbReference>
<keyword evidence="2" id="KW-0843">Virulence</keyword>
<dbReference type="Proteomes" id="UP000468420">
    <property type="component" value="Unassembled WGS sequence"/>
</dbReference>
<dbReference type="InterPro" id="IPR006315">
    <property type="entry name" value="OM_autotransptr_brl_dom"/>
</dbReference>
<dbReference type="InterPro" id="IPR012332">
    <property type="entry name" value="Autotransporter_pectin_lyase_C"/>
</dbReference>
<dbReference type="InterPro" id="IPR013425">
    <property type="entry name" value="Autotrns_rpt"/>
</dbReference>
<proteinExistence type="predicted"/>
<dbReference type="Pfam" id="PF12951">
    <property type="entry name" value="PATR"/>
    <property type="match status" value="7"/>
</dbReference>
<evidence type="ECO:0000256" key="1">
    <source>
        <dbReference type="ARBA" id="ARBA00022729"/>
    </source>
</evidence>
<comment type="caution">
    <text evidence="5">The sequence shown here is derived from an EMBL/GenBank/DDBJ whole genome shotgun (WGS) entry which is preliminary data.</text>
</comment>
<organism evidence="5 6">
    <name type="scientific">Citrobacter pasteurii</name>
    <dbReference type="NCBI Taxonomy" id="1563222"/>
    <lineage>
        <taxon>Bacteria</taxon>
        <taxon>Pseudomonadati</taxon>
        <taxon>Pseudomonadota</taxon>
        <taxon>Gammaproteobacteria</taxon>
        <taxon>Enterobacterales</taxon>
        <taxon>Enterobacteriaceae</taxon>
        <taxon>Citrobacter</taxon>
    </lineage>
</organism>
<keyword evidence="3" id="KW-1133">Transmembrane helix</keyword>
<dbReference type="PANTHER" id="PTHR35037">
    <property type="entry name" value="C-TERMINAL REGION OF AIDA-LIKE PROTEIN"/>
    <property type="match status" value="1"/>
</dbReference>
<dbReference type="InterPro" id="IPR006626">
    <property type="entry name" value="PbH1"/>
</dbReference>
<dbReference type="SMART" id="SM00710">
    <property type="entry name" value="PbH1"/>
    <property type="match status" value="7"/>
</dbReference>
<reference evidence="5 6" key="1">
    <citation type="submission" date="2018-08" db="EMBL/GenBank/DDBJ databases">
        <title>Complete genomic analysis of a Citrobacter pasteurii isolated from cockles (Cerastoderma edule) containing a new chromosomic qnrB allele.</title>
        <authorList>
            <person name="Rodrigues A."/>
            <person name="Baptista T."/>
            <person name="Quesada A."/>
            <person name="Campos M.J."/>
        </authorList>
    </citation>
    <scope>NUCLEOTIDE SEQUENCE [LARGE SCALE GENOMIC DNA]</scope>
    <source>
        <strain evidence="5 6">BA18</strain>
    </source>
</reference>
<keyword evidence="3" id="KW-0812">Transmembrane</keyword>
<keyword evidence="1" id="KW-0732">Signal</keyword>
<protein>
    <submittedName>
        <fullName evidence="5">Autotransporter outer membrane beta-barrel domain-containing protein</fullName>
    </submittedName>
</protein>
<dbReference type="PANTHER" id="PTHR35037:SF3">
    <property type="entry name" value="C-TERMINAL REGION OF AIDA-LIKE PROTEIN"/>
    <property type="match status" value="1"/>
</dbReference>
<dbReference type="InterPro" id="IPR024973">
    <property type="entry name" value="ESPR"/>
</dbReference>
<dbReference type="InterPro" id="IPR051551">
    <property type="entry name" value="Autotransporter_adhesion"/>
</dbReference>
<evidence type="ECO:0000256" key="2">
    <source>
        <dbReference type="ARBA" id="ARBA00023026"/>
    </source>
</evidence>
<dbReference type="RefSeq" id="WP_149691377.1">
    <property type="nucleotide sequence ID" value="NZ_QRDC01000003.1"/>
</dbReference>
<evidence type="ECO:0000256" key="3">
    <source>
        <dbReference type="SAM" id="Phobius"/>
    </source>
</evidence>
<feature type="domain" description="Autotransporter" evidence="4">
    <location>
        <begin position="2829"/>
        <end position="3112"/>
    </location>
</feature>